<dbReference type="AlphaFoldDB" id="A0A5C0UEI8"/>
<organism evidence="6 7">
    <name type="scientific">Candidatus Cytomitobacter indipagum</name>
    <dbReference type="NCBI Taxonomy" id="2601575"/>
    <lineage>
        <taxon>Bacteria</taxon>
        <taxon>Pseudomonadati</taxon>
        <taxon>Pseudomonadota</taxon>
        <taxon>Alphaproteobacteria</taxon>
        <taxon>Holosporales</taxon>
        <taxon>Holosporaceae</taxon>
        <taxon>Candidatus Cytomitobacter</taxon>
    </lineage>
</organism>
<evidence type="ECO:0000256" key="1">
    <source>
        <dbReference type="ARBA" id="ARBA00004442"/>
    </source>
</evidence>
<proteinExistence type="predicted"/>
<reference evidence="6 7" key="1">
    <citation type="submission" date="2019-08" db="EMBL/GenBank/DDBJ databases">
        <title>Highly reduced genomes of protist endosymbionts show evolutionary convergence.</title>
        <authorList>
            <person name="George E."/>
            <person name="Husnik F."/>
            <person name="Tashyreva D."/>
            <person name="Prokopchuk G."/>
            <person name="Horak A."/>
            <person name="Kwong W.K."/>
            <person name="Lukes J."/>
            <person name="Keeling P.J."/>
        </authorList>
    </citation>
    <scope>NUCLEOTIDE SEQUENCE [LARGE SCALE GENOMIC DNA]</scope>
    <source>
        <strain evidence="6">1605</strain>
    </source>
</reference>
<dbReference type="InterPro" id="IPR050330">
    <property type="entry name" value="Bact_OuterMem_StrucFunc"/>
</dbReference>
<comment type="subcellular location">
    <subcellularLocation>
        <location evidence="1">Cell outer membrane</location>
    </subcellularLocation>
</comment>
<dbReference type="PRINTS" id="PR01021">
    <property type="entry name" value="OMPADOMAIN"/>
</dbReference>
<dbReference type="OrthoDB" id="189250at2"/>
<accession>A0A5C0UEI8</accession>
<dbReference type="PROSITE" id="PS51257">
    <property type="entry name" value="PROKAR_LIPOPROTEIN"/>
    <property type="match status" value="1"/>
</dbReference>
<feature type="domain" description="OmpA-like" evidence="5">
    <location>
        <begin position="33"/>
        <end position="145"/>
    </location>
</feature>
<evidence type="ECO:0000256" key="3">
    <source>
        <dbReference type="ARBA" id="ARBA00023237"/>
    </source>
</evidence>
<keyword evidence="2 4" id="KW-0472">Membrane</keyword>
<dbReference type="InterPro" id="IPR006665">
    <property type="entry name" value="OmpA-like"/>
</dbReference>
<evidence type="ECO:0000313" key="6">
    <source>
        <dbReference type="EMBL" id="QEK38091.1"/>
    </source>
</evidence>
<dbReference type="InterPro" id="IPR006664">
    <property type="entry name" value="OMP_bac"/>
</dbReference>
<dbReference type="PANTHER" id="PTHR30329">
    <property type="entry name" value="STATOR ELEMENT OF FLAGELLAR MOTOR COMPLEX"/>
    <property type="match status" value="1"/>
</dbReference>
<dbReference type="GO" id="GO:0009279">
    <property type="term" value="C:cell outer membrane"/>
    <property type="evidence" value="ECO:0007669"/>
    <property type="project" value="UniProtKB-SubCell"/>
</dbReference>
<keyword evidence="3" id="KW-0998">Cell outer membrane</keyword>
<evidence type="ECO:0000313" key="7">
    <source>
        <dbReference type="Proteomes" id="UP000325155"/>
    </source>
</evidence>
<name>A0A5C0UEI8_9PROT</name>
<dbReference type="CDD" id="cd07185">
    <property type="entry name" value="OmpA_C-like"/>
    <property type="match status" value="1"/>
</dbReference>
<evidence type="ECO:0000256" key="2">
    <source>
        <dbReference type="ARBA" id="ARBA00023136"/>
    </source>
</evidence>
<dbReference type="RefSeq" id="WP_148980938.1">
    <property type="nucleotide sequence ID" value="NZ_CP043315.1"/>
</dbReference>
<evidence type="ECO:0000259" key="5">
    <source>
        <dbReference type="PROSITE" id="PS51123"/>
    </source>
</evidence>
<dbReference type="PROSITE" id="PS51123">
    <property type="entry name" value="OMPA_2"/>
    <property type="match status" value="1"/>
</dbReference>
<dbReference type="PANTHER" id="PTHR30329:SF21">
    <property type="entry name" value="LIPOPROTEIN YIAD-RELATED"/>
    <property type="match status" value="1"/>
</dbReference>
<dbReference type="EMBL" id="CP043315">
    <property type="protein sequence ID" value="QEK38091.1"/>
    <property type="molecule type" value="Genomic_DNA"/>
</dbReference>
<dbReference type="Proteomes" id="UP000325155">
    <property type="component" value="Chromosome"/>
</dbReference>
<keyword evidence="7" id="KW-1185">Reference proteome</keyword>
<gene>
    <name evidence="6" type="ORF">FZC35_01735</name>
</gene>
<dbReference type="SUPFAM" id="SSF103088">
    <property type="entry name" value="OmpA-like"/>
    <property type="match status" value="1"/>
</dbReference>
<dbReference type="Pfam" id="PF00691">
    <property type="entry name" value="OmpA"/>
    <property type="match status" value="1"/>
</dbReference>
<dbReference type="Gene3D" id="3.30.1330.60">
    <property type="entry name" value="OmpA-like domain"/>
    <property type="match status" value="1"/>
</dbReference>
<evidence type="ECO:0000256" key="4">
    <source>
        <dbReference type="PROSITE-ProRule" id="PRU00473"/>
    </source>
</evidence>
<dbReference type="KEGG" id="cip:FZC35_01735"/>
<sequence>MKSFVAFSVILSAFLLSGCEKQSCNRSAKEVNSSIKREAGCFAVCFAHDSCMLDDKSRCELDALIVWMKKNPNSSICVAGHASAVGKSAYNKRLSMRRAKSVQSYLSDHGISESRIECKAFGEEKLPAGKGHPKKNRVAIIKKYV</sequence>
<protein>
    <submittedName>
        <fullName evidence="6">OmpA family protein</fullName>
    </submittedName>
</protein>
<dbReference type="InterPro" id="IPR036737">
    <property type="entry name" value="OmpA-like_sf"/>
</dbReference>